<reference evidence="3" key="1">
    <citation type="submission" date="2018-11" db="EMBL/GenBank/DDBJ databases">
        <title>Comparative genomics of Parolsenella catena and Libanicoccus massiliensis: Reclassification of Libanicoccus massiliensis as Parolsenella massiliensis comb. nov.</title>
        <authorList>
            <person name="Sakamoto M."/>
            <person name="Ikeyama N."/>
            <person name="Murakami T."/>
            <person name="Mori H."/>
            <person name="Yuki M."/>
            <person name="Ohkuma M."/>
        </authorList>
    </citation>
    <scope>NUCLEOTIDE SEQUENCE [LARGE SCALE GENOMIC DNA]</scope>
    <source>
        <strain evidence="3">JCM 31932</strain>
    </source>
</reference>
<dbReference type="GeneID" id="88849249"/>
<proteinExistence type="predicted"/>
<accession>A0A3G9K7R7</accession>
<feature type="domain" description="VanZ-like" evidence="1">
    <location>
        <begin position="20"/>
        <end position="145"/>
    </location>
</feature>
<dbReference type="NCBIfam" id="NF037970">
    <property type="entry name" value="vanZ_1"/>
    <property type="match status" value="1"/>
</dbReference>
<dbReference type="Proteomes" id="UP000273154">
    <property type="component" value="Chromosome"/>
</dbReference>
<dbReference type="InterPro" id="IPR006976">
    <property type="entry name" value="VanZ-like"/>
</dbReference>
<dbReference type="KEGG" id="pcat:Pcatena_11110"/>
<evidence type="ECO:0000313" key="3">
    <source>
        <dbReference type="Proteomes" id="UP000273154"/>
    </source>
</evidence>
<dbReference type="Pfam" id="PF04892">
    <property type="entry name" value="VanZ"/>
    <property type="match status" value="1"/>
</dbReference>
<organism evidence="2 3">
    <name type="scientific">Parolsenella catena</name>
    <dbReference type="NCBI Taxonomy" id="2003188"/>
    <lineage>
        <taxon>Bacteria</taxon>
        <taxon>Bacillati</taxon>
        <taxon>Actinomycetota</taxon>
        <taxon>Coriobacteriia</taxon>
        <taxon>Coriobacteriales</taxon>
        <taxon>Atopobiaceae</taxon>
        <taxon>Parolsenella</taxon>
    </lineage>
</organism>
<evidence type="ECO:0000313" key="2">
    <source>
        <dbReference type="EMBL" id="BBH50524.1"/>
    </source>
</evidence>
<evidence type="ECO:0000259" key="1">
    <source>
        <dbReference type="Pfam" id="PF04892"/>
    </source>
</evidence>
<gene>
    <name evidence="2" type="ORF">Pcatena_11110</name>
</gene>
<dbReference type="OrthoDB" id="291892at2"/>
<name>A0A3G9K7R7_9ACTN</name>
<dbReference type="RefSeq" id="WP_126422422.1">
    <property type="nucleotide sequence ID" value="NZ_AP019367.1"/>
</dbReference>
<dbReference type="EMBL" id="AP019367">
    <property type="protein sequence ID" value="BBH50524.1"/>
    <property type="molecule type" value="Genomic_DNA"/>
</dbReference>
<protein>
    <recommendedName>
        <fullName evidence="1">VanZ-like domain-containing protein</fullName>
    </recommendedName>
</protein>
<dbReference type="AlphaFoldDB" id="A0A3G9K7R7"/>
<keyword evidence="3" id="KW-1185">Reference proteome</keyword>
<sequence length="158" mass="16897">MGEDKPSHSTGPRIAAWVRWLAVAAWACFVWSRSLCDGPESSAQSNVVAELLRPALAALGVHEFSACTFIVRKAAHFLEYLVLGVLLALTREEGTGPLWPRALLGVLVPSADETIQLFVPGRSGQIADIALDCCGVACGMALVAAIRGTRSARPRCRR</sequence>